<keyword evidence="4 8" id="KW-0812">Transmembrane</keyword>
<dbReference type="Proteomes" id="UP001153954">
    <property type="component" value="Unassembled WGS sequence"/>
</dbReference>
<comment type="subcellular location">
    <subcellularLocation>
        <location evidence="1">Cell membrane</location>
    </subcellularLocation>
</comment>
<dbReference type="PANTHER" id="PTHR11923">
    <property type="entry name" value="SCAVENGER RECEPTOR CLASS B TYPE-1 SR-B1"/>
    <property type="match status" value="1"/>
</dbReference>
<evidence type="ECO:0000256" key="8">
    <source>
        <dbReference type="SAM" id="Phobius"/>
    </source>
</evidence>
<dbReference type="InterPro" id="IPR002159">
    <property type="entry name" value="CD36_fam"/>
</dbReference>
<evidence type="ECO:0000313" key="9">
    <source>
        <dbReference type="EMBL" id="CAH2085949.1"/>
    </source>
</evidence>
<feature type="transmembrane region" description="Helical" evidence="8">
    <location>
        <begin position="395"/>
        <end position="419"/>
    </location>
</feature>
<keyword evidence="5 8" id="KW-1133">Transmembrane helix</keyword>
<dbReference type="GO" id="GO:0005737">
    <property type="term" value="C:cytoplasm"/>
    <property type="evidence" value="ECO:0007669"/>
    <property type="project" value="TreeGrafter"/>
</dbReference>
<protein>
    <recommendedName>
        <fullName evidence="11">Scavenger receptor class B member 1</fullName>
    </recommendedName>
</protein>
<name>A0AAU9TGR6_EUPED</name>
<evidence type="ECO:0000256" key="5">
    <source>
        <dbReference type="ARBA" id="ARBA00022989"/>
    </source>
</evidence>
<comment type="similarity">
    <text evidence="2">Belongs to the CD36 family.</text>
</comment>
<reference evidence="9" key="1">
    <citation type="submission" date="2022-03" db="EMBL/GenBank/DDBJ databases">
        <authorList>
            <person name="Tunstrom K."/>
        </authorList>
    </citation>
    <scope>NUCLEOTIDE SEQUENCE</scope>
</reference>
<evidence type="ECO:0000256" key="4">
    <source>
        <dbReference type="ARBA" id="ARBA00022692"/>
    </source>
</evidence>
<evidence type="ECO:0008006" key="11">
    <source>
        <dbReference type="Google" id="ProtNLM"/>
    </source>
</evidence>
<keyword evidence="10" id="KW-1185">Reference proteome</keyword>
<evidence type="ECO:0000256" key="7">
    <source>
        <dbReference type="ARBA" id="ARBA00023180"/>
    </source>
</evidence>
<dbReference type="GO" id="GO:0005044">
    <property type="term" value="F:scavenger receptor activity"/>
    <property type="evidence" value="ECO:0007669"/>
    <property type="project" value="TreeGrafter"/>
</dbReference>
<accession>A0AAU9TGR6</accession>
<dbReference type="Pfam" id="PF01130">
    <property type="entry name" value="CD36"/>
    <property type="match status" value="1"/>
</dbReference>
<evidence type="ECO:0000313" key="10">
    <source>
        <dbReference type="Proteomes" id="UP001153954"/>
    </source>
</evidence>
<dbReference type="PANTHER" id="PTHR11923:SF104">
    <property type="entry name" value="FI07620P"/>
    <property type="match status" value="1"/>
</dbReference>
<dbReference type="PRINTS" id="PR01609">
    <property type="entry name" value="CD36FAMILY"/>
</dbReference>
<evidence type="ECO:0000256" key="6">
    <source>
        <dbReference type="ARBA" id="ARBA00023136"/>
    </source>
</evidence>
<keyword evidence="3" id="KW-1003">Cell membrane</keyword>
<sequence length="484" mass="54998">MWQNPTYELFSDVYILNYTNTEEFLRGESSQLNLDEIGPFTFQEKRTNENMTIDKERGVLTLNPKVVLKFLPEKSVAHYKDVKIMVPNIALIAISTLLADNMGYFANAGAYYSISALGSKLFLNMTAEELLWGYDDPLVTLASRLLPGWIDFGKIGIMDRFYAQRKEEVEVELRNLSRRFSINTWNKLPGLPEQGFTDMNTSSLCNRLEGTYEGLMLTPRMKKVDIRVFRKQACRVYPFNFDGQLPGGNGFDIYRYKLEESAFNSSSPFACKCTQNCLPDGFIDISNCYYGFPIALSKPHYLDADPVQRSYFKGLKPDPEKHKSVLEVEPILGAPLALTTNIQVNIAVRMSTGNPITRPLKDKVMPILWLSLYCKEPPPEVLQLLRLRLVIAPPLVITLEVILFLVGMFLGVQGAYRFWRPKYKLVSTKDTTKPRKIIERRKSSVILNVSDNNGYIDDQELAKEAVSLLSITDDDGLTPDLLLS</sequence>
<gene>
    <name evidence="9" type="ORF">EEDITHA_LOCUS2380</name>
</gene>
<dbReference type="EMBL" id="CAKOGL010000004">
    <property type="protein sequence ID" value="CAH2085949.1"/>
    <property type="molecule type" value="Genomic_DNA"/>
</dbReference>
<dbReference type="GO" id="GO:0005886">
    <property type="term" value="C:plasma membrane"/>
    <property type="evidence" value="ECO:0007669"/>
    <property type="project" value="UniProtKB-SubCell"/>
</dbReference>
<evidence type="ECO:0000256" key="2">
    <source>
        <dbReference type="ARBA" id="ARBA00010532"/>
    </source>
</evidence>
<keyword evidence="7" id="KW-0325">Glycoprotein</keyword>
<evidence type="ECO:0000256" key="1">
    <source>
        <dbReference type="ARBA" id="ARBA00004236"/>
    </source>
</evidence>
<evidence type="ECO:0000256" key="3">
    <source>
        <dbReference type="ARBA" id="ARBA00022475"/>
    </source>
</evidence>
<dbReference type="AlphaFoldDB" id="A0AAU9TGR6"/>
<organism evidence="9 10">
    <name type="scientific">Euphydryas editha</name>
    <name type="common">Edith's checkerspot</name>
    <dbReference type="NCBI Taxonomy" id="104508"/>
    <lineage>
        <taxon>Eukaryota</taxon>
        <taxon>Metazoa</taxon>
        <taxon>Ecdysozoa</taxon>
        <taxon>Arthropoda</taxon>
        <taxon>Hexapoda</taxon>
        <taxon>Insecta</taxon>
        <taxon>Pterygota</taxon>
        <taxon>Neoptera</taxon>
        <taxon>Endopterygota</taxon>
        <taxon>Lepidoptera</taxon>
        <taxon>Glossata</taxon>
        <taxon>Ditrysia</taxon>
        <taxon>Papilionoidea</taxon>
        <taxon>Nymphalidae</taxon>
        <taxon>Nymphalinae</taxon>
        <taxon>Euphydryas</taxon>
    </lineage>
</organism>
<keyword evidence="6 8" id="KW-0472">Membrane</keyword>
<comment type="caution">
    <text evidence="9">The sequence shown here is derived from an EMBL/GenBank/DDBJ whole genome shotgun (WGS) entry which is preliminary data.</text>
</comment>
<proteinExistence type="inferred from homology"/>